<protein>
    <recommendedName>
        <fullName evidence="4">Secreted protein</fullName>
    </recommendedName>
</protein>
<proteinExistence type="predicted"/>
<feature type="signal peptide" evidence="1">
    <location>
        <begin position="1"/>
        <end position="26"/>
    </location>
</feature>
<dbReference type="AlphaFoldDB" id="A0A9R1V8B3"/>
<organism evidence="2 3">
    <name type="scientific">Lactuca sativa</name>
    <name type="common">Garden lettuce</name>
    <dbReference type="NCBI Taxonomy" id="4236"/>
    <lineage>
        <taxon>Eukaryota</taxon>
        <taxon>Viridiplantae</taxon>
        <taxon>Streptophyta</taxon>
        <taxon>Embryophyta</taxon>
        <taxon>Tracheophyta</taxon>
        <taxon>Spermatophyta</taxon>
        <taxon>Magnoliopsida</taxon>
        <taxon>eudicotyledons</taxon>
        <taxon>Gunneridae</taxon>
        <taxon>Pentapetalae</taxon>
        <taxon>asterids</taxon>
        <taxon>campanulids</taxon>
        <taxon>Asterales</taxon>
        <taxon>Asteraceae</taxon>
        <taxon>Cichorioideae</taxon>
        <taxon>Cichorieae</taxon>
        <taxon>Lactucinae</taxon>
        <taxon>Lactuca</taxon>
    </lineage>
</organism>
<evidence type="ECO:0000256" key="1">
    <source>
        <dbReference type="SAM" id="SignalP"/>
    </source>
</evidence>
<dbReference type="EMBL" id="NBSK02000006">
    <property type="protein sequence ID" value="KAJ0201530.1"/>
    <property type="molecule type" value="Genomic_DNA"/>
</dbReference>
<keyword evidence="3" id="KW-1185">Reference proteome</keyword>
<evidence type="ECO:0000313" key="3">
    <source>
        <dbReference type="Proteomes" id="UP000235145"/>
    </source>
</evidence>
<reference evidence="2 3" key="1">
    <citation type="journal article" date="2017" name="Nat. Commun.">
        <title>Genome assembly with in vitro proximity ligation data and whole-genome triplication in lettuce.</title>
        <authorList>
            <person name="Reyes-Chin-Wo S."/>
            <person name="Wang Z."/>
            <person name="Yang X."/>
            <person name="Kozik A."/>
            <person name="Arikit S."/>
            <person name="Song C."/>
            <person name="Xia L."/>
            <person name="Froenicke L."/>
            <person name="Lavelle D.O."/>
            <person name="Truco M.J."/>
            <person name="Xia R."/>
            <person name="Zhu S."/>
            <person name="Xu C."/>
            <person name="Xu H."/>
            <person name="Xu X."/>
            <person name="Cox K."/>
            <person name="Korf I."/>
            <person name="Meyers B.C."/>
            <person name="Michelmore R.W."/>
        </authorList>
    </citation>
    <scope>NUCLEOTIDE SEQUENCE [LARGE SCALE GENOMIC DNA]</scope>
    <source>
        <strain evidence="3">cv. Salinas</strain>
        <tissue evidence="2">Seedlings</tissue>
    </source>
</reference>
<gene>
    <name evidence="2" type="ORF">LSAT_V11C600335510</name>
</gene>
<evidence type="ECO:0000313" key="2">
    <source>
        <dbReference type="EMBL" id="KAJ0201530.1"/>
    </source>
</evidence>
<comment type="caution">
    <text evidence="2">The sequence shown here is derived from an EMBL/GenBank/DDBJ whole genome shotgun (WGS) entry which is preliminary data.</text>
</comment>
<dbReference type="Proteomes" id="UP000235145">
    <property type="component" value="Unassembled WGS sequence"/>
</dbReference>
<name>A0A9R1V8B3_LACSA</name>
<accession>A0A9R1V8B3</accession>
<keyword evidence="1" id="KW-0732">Signal</keyword>
<evidence type="ECO:0008006" key="4">
    <source>
        <dbReference type="Google" id="ProtNLM"/>
    </source>
</evidence>
<sequence>MTRQMLQHSSMFFGLLDLLLMLFVCANICHLKGSYKGKLLVAITKDANNNILHVAYAIVMKSHHTFGVGSFTKLDILLLKIDNYV</sequence>
<feature type="chain" id="PRO_5040151938" description="Secreted protein" evidence="1">
    <location>
        <begin position="27"/>
        <end position="85"/>
    </location>
</feature>